<dbReference type="Gene3D" id="3.40.50.2300">
    <property type="match status" value="1"/>
</dbReference>
<accession>A0A6V8LSX3</accession>
<dbReference type="PANTHER" id="PTHR43065:SF42">
    <property type="entry name" value="TWO-COMPONENT SENSOR PPRA"/>
    <property type="match status" value="1"/>
</dbReference>
<dbReference type="Gene3D" id="1.10.287.130">
    <property type="match status" value="1"/>
</dbReference>
<dbReference type="SMART" id="SM00387">
    <property type="entry name" value="HATPase_c"/>
    <property type="match status" value="1"/>
</dbReference>
<dbReference type="EMBL" id="BLTE01000019">
    <property type="protein sequence ID" value="GFK95572.1"/>
    <property type="molecule type" value="Genomic_DNA"/>
</dbReference>
<sequence length="757" mass="82334">MIEPHSGCLFEGLFRLHLAVMLVLDPETLQVLDANDAALAFYGWTPGEIGFRGLGDICQDGPLCTLETLERCREGGGRVARCRHLAAGGEVRDVDIRISRIPSGERCVLFAVVSDVTALVRAENALRDSEERLRSICENTREGLFQVDLERRRYLWVNQAYARILGYESPGELLEAMEDPESQAWYSLEERERVMSVLLERGFLERHELRLRRRDGRAAWLSGSAWVVRGSGGEAARIEGVVEDITPRKRAEDERMLLATAVEQAAEGVAIVTGGSWLVEYANPAFGTVTGFERGEILGRDFFSLFGRGRQPLPSRDIREALLEGREWTGPVRDVKPGGQPLAAEAVFSPIRDATGRVGRAVVLLRDVSPLTRLENRLRRAQKLEAVGTLAGGIAHDFNNILTPILLNAEVGLQLVEQGDILRRPLEEIARAGGRARQLIRQVLVFSRQGDLRAERVDLAEIVREAARLLRERLPGNVALALDVDPESLPVLADPGLLHQVVVNLADNALHAMQEKGGVLGLRIMRRRGGCPEGAAESRQREGEHALLAVSDTGHGMDEALVERIFTPFFTTKRPGEGTGMGLSAVHGIIRSLGGGVRVESRLGEGSLFEVCLPLAGPVAPPGREPGGQRVLVVDAQAFSRRALAMILEGLGYKTTAMRDAAKALRVFARAPGRFRAVLAGEDLHGMSGRTFLKACRQAGRQSGLVLMADRDDEAQGRPAADAVVVKPVGAQALAQALDEALARAARRAGLATSSTE</sequence>
<dbReference type="SUPFAM" id="SSF47384">
    <property type="entry name" value="Homodimeric domain of signal transducing histidine kinase"/>
    <property type="match status" value="1"/>
</dbReference>
<dbReference type="InterPro" id="IPR000014">
    <property type="entry name" value="PAS"/>
</dbReference>
<reference evidence="9 10" key="2">
    <citation type="submission" date="2020-05" db="EMBL/GenBank/DDBJ databases">
        <title>Draft genome sequence of Desulfovibrio sp. strainFSS-1.</title>
        <authorList>
            <person name="Shimoshige H."/>
            <person name="Kobayashi H."/>
            <person name="Maekawa T."/>
        </authorList>
    </citation>
    <scope>NUCLEOTIDE SEQUENCE [LARGE SCALE GENOMIC DNA]</scope>
    <source>
        <strain evidence="9 10">SIID29052-01</strain>
    </source>
</reference>
<proteinExistence type="predicted"/>
<evidence type="ECO:0000259" key="6">
    <source>
        <dbReference type="PROSITE" id="PS50110"/>
    </source>
</evidence>
<reference evidence="9 10" key="1">
    <citation type="submission" date="2020-04" db="EMBL/GenBank/DDBJ databases">
        <authorList>
            <consortium name="Desulfovibrio sp. FSS-1 genome sequencing consortium"/>
            <person name="Shimoshige H."/>
            <person name="Kobayashi H."/>
            <person name="Maekawa T."/>
        </authorList>
    </citation>
    <scope>NUCLEOTIDE SEQUENCE [LARGE SCALE GENOMIC DNA]</scope>
    <source>
        <strain evidence="9 10">SIID29052-01</strain>
    </source>
</reference>
<dbReference type="Gene3D" id="3.30.450.20">
    <property type="entry name" value="PAS domain"/>
    <property type="match status" value="3"/>
</dbReference>
<dbReference type="EC" id="2.7.13.3" evidence="2"/>
<dbReference type="GO" id="GO:0000155">
    <property type="term" value="F:phosphorelay sensor kinase activity"/>
    <property type="evidence" value="ECO:0007669"/>
    <property type="project" value="InterPro"/>
</dbReference>
<dbReference type="PROSITE" id="PS50112">
    <property type="entry name" value="PAS"/>
    <property type="match status" value="2"/>
</dbReference>
<protein>
    <recommendedName>
        <fullName evidence="2">histidine kinase</fullName>
        <ecNumber evidence="2">2.7.13.3</ecNumber>
    </recommendedName>
</protein>
<evidence type="ECO:0000256" key="4">
    <source>
        <dbReference type="PROSITE-ProRule" id="PRU00169"/>
    </source>
</evidence>
<evidence type="ECO:0000313" key="10">
    <source>
        <dbReference type="Proteomes" id="UP000494245"/>
    </source>
</evidence>
<keyword evidence="9" id="KW-0418">Kinase</keyword>
<dbReference type="Gene3D" id="3.30.565.10">
    <property type="entry name" value="Histidine kinase-like ATPase, C-terminal domain"/>
    <property type="match status" value="1"/>
</dbReference>
<dbReference type="InterPro" id="IPR001789">
    <property type="entry name" value="Sig_transdc_resp-reg_receiver"/>
</dbReference>
<dbReference type="SUPFAM" id="SSF55785">
    <property type="entry name" value="PYP-like sensor domain (PAS domain)"/>
    <property type="match status" value="3"/>
</dbReference>
<dbReference type="AlphaFoldDB" id="A0A6V8LSX3"/>
<dbReference type="Pfam" id="PF00512">
    <property type="entry name" value="HisKA"/>
    <property type="match status" value="1"/>
</dbReference>
<dbReference type="InterPro" id="IPR003661">
    <property type="entry name" value="HisK_dim/P_dom"/>
</dbReference>
<dbReference type="InterPro" id="IPR000700">
    <property type="entry name" value="PAS-assoc_C"/>
</dbReference>
<evidence type="ECO:0000259" key="7">
    <source>
        <dbReference type="PROSITE" id="PS50112"/>
    </source>
</evidence>
<feature type="domain" description="Histidine kinase" evidence="5">
    <location>
        <begin position="393"/>
        <end position="617"/>
    </location>
</feature>
<dbReference type="Pfam" id="PF02518">
    <property type="entry name" value="HATPase_c"/>
    <property type="match status" value="1"/>
</dbReference>
<dbReference type="SMART" id="SM00388">
    <property type="entry name" value="HisKA"/>
    <property type="match status" value="1"/>
</dbReference>
<dbReference type="InterPro" id="IPR035965">
    <property type="entry name" value="PAS-like_dom_sf"/>
</dbReference>
<dbReference type="NCBIfam" id="TIGR00229">
    <property type="entry name" value="sensory_box"/>
    <property type="match status" value="3"/>
</dbReference>
<dbReference type="PROSITE" id="PS50110">
    <property type="entry name" value="RESPONSE_REGULATORY"/>
    <property type="match status" value="1"/>
</dbReference>
<dbReference type="PROSITE" id="PS50113">
    <property type="entry name" value="PAC"/>
    <property type="match status" value="2"/>
</dbReference>
<dbReference type="InterPro" id="IPR004358">
    <property type="entry name" value="Sig_transdc_His_kin-like_C"/>
</dbReference>
<evidence type="ECO:0000256" key="1">
    <source>
        <dbReference type="ARBA" id="ARBA00000085"/>
    </source>
</evidence>
<dbReference type="SMART" id="SM00091">
    <property type="entry name" value="PAS"/>
    <property type="match status" value="3"/>
</dbReference>
<dbReference type="InterPro" id="IPR036890">
    <property type="entry name" value="HATPase_C_sf"/>
</dbReference>
<dbReference type="PROSITE" id="PS50109">
    <property type="entry name" value="HIS_KIN"/>
    <property type="match status" value="1"/>
</dbReference>
<feature type="domain" description="PAS" evidence="7">
    <location>
        <begin position="254"/>
        <end position="325"/>
    </location>
</feature>
<dbReference type="SMART" id="SM00086">
    <property type="entry name" value="PAC"/>
    <property type="match status" value="3"/>
</dbReference>
<dbReference type="PRINTS" id="PR00344">
    <property type="entry name" value="BCTRLSENSOR"/>
</dbReference>
<dbReference type="Pfam" id="PF13426">
    <property type="entry name" value="PAS_9"/>
    <property type="match status" value="2"/>
</dbReference>
<evidence type="ECO:0000313" key="9">
    <source>
        <dbReference type="EMBL" id="GFK95572.1"/>
    </source>
</evidence>
<dbReference type="SMART" id="SM00448">
    <property type="entry name" value="REC"/>
    <property type="match status" value="1"/>
</dbReference>
<comment type="caution">
    <text evidence="9">The sequence shown here is derived from an EMBL/GenBank/DDBJ whole genome shotgun (WGS) entry which is preliminary data.</text>
</comment>
<dbReference type="Pfam" id="PF13188">
    <property type="entry name" value="PAS_8"/>
    <property type="match status" value="1"/>
</dbReference>
<dbReference type="CDD" id="cd00130">
    <property type="entry name" value="PAS"/>
    <property type="match status" value="2"/>
</dbReference>
<evidence type="ECO:0000259" key="5">
    <source>
        <dbReference type="PROSITE" id="PS50109"/>
    </source>
</evidence>
<keyword evidence="3" id="KW-0597">Phosphoprotein</keyword>
<dbReference type="InterPro" id="IPR011006">
    <property type="entry name" value="CheY-like_superfamily"/>
</dbReference>
<name>A0A6V8LSX3_9BACT</name>
<comment type="caution">
    <text evidence="4">Lacks conserved residue(s) required for the propagation of feature annotation.</text>
</comment>
<organism evidence="9 10">
    <name type="scientific">Fundidesulfovibrio magnetotacticus</name>
    <dbReference type="NCBI Taxonomy" id="2730080"/>
    <lineage>
        <taxon>Bacteria</taxon>
        <taxon>Pseudomonadati</taxon>
        <taxon>Thermodesulfobacteriota</taxon>
        <taxon>Desulfovibrionia</taxon>
        <taxon>Desulfovibrionales</taxon>
        <taxon>Desulfovibrionaceae</taxon>
        <taxon>Fundidesulfovibrio</taxon>
    </lineage>
</organism>
<dbReference type="PANTHER" id="PTHR43065">
    <property type="entry name" value="SENSOR HISTIDINE KINASE"/>
    <property type="match status" value="1"/>
</dbReference>
<feature type="domain" description="PAS" evidence="7">
    <location>
        <begin position="129"/>
        <end position="168"/>
    </location>
</feature>
<dbReference type="Proteomes" id="UP000494245">
    <property type="component" value="Unassembled WGS sequence"/>
</dbReference>
<dbReference type="CDD" id="cd00156">
    <property type="entry name" value="REC"/>
    <property type="match status" value="1"/>
</dbReference>
<comment type="catalytic activity">
    <reaction evidence="1">
        <text>ATP + protein L-histidine = ADP + protein N-phospho-L-histidine.</text>
        <dbReference type="EC" id="2.7.13.3"/>
    </reaction>
</comment>
<dbReference type="InterPro" id="IPR001610">
    <property type="entry name" value="PAC"/>
</dbReference>
<evidence type="ECO:0000259" key="8">
    <source>
        <dbReference type="PROSITE" id="PS50113"/>
    </source>
</evidence>
<dbReference type="RefSeq" id="WP_173086707.1">
    <property type="nucleotide sequence ID" value="NZ_BLTE01000019.1"/>
</dbReference>
<feature type="domain" description="Response regulatory" evidence="6">
    <location>
        <begin position="630"/>
        <end position="742"/>
    </location>
</feature>
<dbReference type="InterPro" id="IPR036097">
    <property type="entry name" value="HisK_dim/P_sf"/>
</dbReference>
<feature type="domain" description="PAC" evidence="8">
    <location>
        <begin position="328"/>
        <end position="380"/>
    </location>
</feature>
<evidence type="ECO:0000256" key="2">
    <source>
        <dbReference type="ARBA" id="ARBA00012438"/>
    </source>
</evidence>
<dbReference type="InterPro" id="IPR005467">
    <property type="entry name" value="His_kinase_dom"/>
</dbReference>
<dbReference type="SUPFAM" id="SSF52172">
    <property type="entry name" value="CheY-like"/>
    <property type="match status" value="1"/>
</dbReference>
<gene>
    <name evidence="9" type="primary">cckA_9</name>
    <name evidence="9" type="ORF">NNJEOMEG_03440</name>
</gene>
<dbReference type="SUPFAM" id="SSF55874">
    <property type="entry name" value="ATPase domain of HSP90 chaperone/DNA topoisomerase II/histidine kinase"/>
    <property type="match status" value="1"/>
</dbReference>
<keyword evidence="9" id="KW-0808">Transferase</keyword>
<feature type="domain" description="PAC" evidence="8">
    <location>
        <begin position="205"/>
        <end position="257"/>
    </location>
</feature>
<dbReference type="InterPro" id="IPR003594">
    <property type="entry name" value="HATPase_dom"/>
</dbReference>
<keyword evidence="10" id="KW-1185">Reference proteome</keyword>
<evidence type="ECO:0000256" key="3">
    <source>
        <dbReference type="ARBA" id="ARBA00022553"/>
    </source>
</evidence>